<dbReference type="OrthoDB" id="2157358at2759"/>
<dbReference type="AlphaFoldDB" id="A0A1Y1X2Z7"/>
<organism evidence="7 8">
    <name type="scientific">Anaeromyces robustus</name>
    <dbReference type="NCBI Taxonomy" id="1754192"/>
    <lineage>
        <taxon>Eukaryota</taxon>
        <taxon>Fungi</taxon>
        <taxon>Fungi incertae sedis</taxon>
        <taxon>Chytridiomycota</taxon>
        <taxon>Chytridiomycota incertae sedis</taxon>
        <taxon>Neocallimastigomycetes</taxon>
        <taxon>Neocallimastigales</taxon>
        <taxon>Neocallimastigaceae</taxon>
        <taxon>Anaeromyces</taxon>
    </lineage>
</organism>
<feature type="transmembrane region" description="Helical" evidence="5">
    <location>
        <begin position="170"/>
        <end position="191"/>
    </location>
</feature>
<comment type="caution">
    <text evidence="7">The sequence shown here is derived from an EMBL/GenBank/DDBJ whole genome shotgun (WGS) entry which is preliminary data.</text>
</comment>
<dbReference type="Pfam" id="PF00003">
    <property type="entry name" value="7tm_3"/>
    <property type="match status" value="1"/>
</dbReference>
<reference evidence="7 8" key="1">
    <citation type="submission" date="2016-08" db="EMBL/GenBank/DDBJ databases">
        <title>A Parts List for Fungal Cellulosomes Revealed by Comparative Genomics.</title>
        <authorList>
            <consortium name="DOE Joint Genome Institute"/>
            <person name="Haitjema C.H."/>
            <person name="Gilmore S.P."/>
            <person name="Henske J.K."/>
            <person name="Solomon K.V."/>
            <person name="De Groot R."/>
            <person name="Kuo A."/>
            <person name="Mondo S.J."/>
            <person name="Salamov A.A."/>
            <person name="Labutti K."/>
            <person name="Zhao Z."/>
            <person name="Chiniquy J."/>
            <person name="Barry K."/>
            <person name="Brewer H.M."/>
            <person name="Purvine S.O."/>
            <person name="Wright A.T."/>
            <person name="Boxma B."/>
            <person name="Van Alen T."/>
            <person name="Hackstein J.H."/>
            <person name="Baker S.E."/>
            <person name="Grigoriev I.V."/>
            <person name="O'Malley M.A."/>
        </authorList>
    </citation>
    <scope>NUCLEOTIDE SEQUENCE [LARGE SCALE GENOMIC DNA]</scope>
    <source>
        <strain evidence="7 8">S4</strain>
    </source>
</reference>
<evidence type="ECO:0000313" key="8">
    <source>
        <dbReference type="Proteomes" id="UP000193944"/>
    </source>
</evidence>
<feature type="domain" description="G-protein coupled receptors family 3 profile" evidence="6">
    <location>
        <begin position="142"/>
        <end position="373"/>
    </location>
</feature>
<dbReference type="Proteomes" id="UP000193944">
    <property type="component" value="Unassembled WGS sequence"/>
</dbReference>
<feature type="transmembrane region" description="Helical" evidence="5">
    <location>
        <begin position="357"/>
        <end position="380"/>
    </location>
</feature>
<feature type="transmembrane region" description="Helical" evidence="5">
    <location>
        <begin position="246"/>
        <end position="266"/>
    </location>
</feature>
<keyword evidence="2 5" id="KW-0812">Transmembrane</keyword>
<dbReference type="GO" id="GO:0004930">
    <property type="term" value="F:G protein-coupled receptor activity"/>
    <property type="evidence" value="ECO:0007669"/>
    <property type="project" value="InterPro"/>
</dbReference>
<evidence type="ECO:0000259" key="6">
    <source>
        <dbReference type="Pfam" id="PF00003"/>
    </source>
</evidence>
<dbReference type="GO" id="GO:0016020">
    <property type="term" value="C:membrane"/>
    <property type="evidence" value="ECO:0007669"/>
    <property type="project" value="UniProtKB-SubCell"/>
</dbReference>
<evidence type="ECO:0000313" key="7">
    <source>
        <dbReference type="EMBL" id="ORX80035.1"/>
    </source>
</evidence>
<feature type="transmembrane region" description="Helical" evidence="5">
    <location>
        <begin position="139"/>
        <end position="163"/>
    </location>
</feature>
<gene>
    <name evidence="7" type="ORF">BCR32DRAFT_300462</name>
</gene>
<evidence type="ECO:0000256" key="4">
    <source>
        <dbReference type="ARBA" id="ARBA00023136"/>
    </source>
</evidence>
<feature type="transmembrane region" description="Helical" evidence="5">
    <location>
        <begin position="303"/>
        <end position="321"/>
    </location>
</feature>
<name>A0A1Y1X2Z7_9FUNG</name>
<evidence type="ECO:0000256" key="5">
    <source>
        <dbReference type="SAM" id="Phobius"/>
    </source>
</evidence>
<evidence type="ECO:0000256" key="3">
    <source>
        <dbReference type="ARBA" id="ARBA00022989"/>
    </source>
</evidence>
<proteinExistence type="predicted"/>
<evidence type="ECO:0000256" key="2">
    <source>
        <dbReference type="ARBA" id="ARBA00022692"/>
    </source>
</evidence>
<reference evidence="7 8" key="2">
    <citation type="submission" date="2016-08" db="EMBL/GenBank/DDBJ databases">
        <title>Pervasive Adenine N6-methylation of Active Genes in Fungi.</title>
        <authorList>
            <consortium name="DOE Joint Genome Institute"/>
            <person name="Mondo S.J."/>
            <person name="Dannebaum R.O."/>
            <person name="Kuo R.C."/>
            <person name="Labutti K."/>
            <person name="Haridas S."/>
            <person name="Kuo A."/>
            <person name="Salamov A."/>
            <person name="Ahrendt S.R."/>
            <person name="Lipzen A."/>
            <person name="Sullivan W."/>
            <person name="Andreopoulos W.B."/>
            <person name="Clum A."/>
            <person name="Lindquist E."/>
            <person name="Daum C."/>
            <person name="Ramamoorthy G.K."/>
            <person name="Gryganskyi A."/>
            <person name="Culley D."/>
            <person name="Magnuson J.K."/>
            <person name="James T.Y."/>
            <person name="O'Malley M.A."/>
            <person name="Stajich J.E."/>
            <person name="Spatafora J.W."/>
            <person name="Visel A."/>
            <person name="Grigoriev I.V."/>
        </authorList>
    </citation>
    <scope>NUCLEOTIDE SEQUENCE [LARGE SCALE GENOMIC DNA]</scope>
    <source>
        <strain evidence="7 8">S4</strain>
    </source>
</reference>
<protein>
    <recommendedName>
        <fullName evidence="6">G-protein coupled receptors family 3 profile domain-containing protein</fullName>
    </recommendedName>
</protein>
<dbReference type="SUPFAM" id="SSF53850">
    <property type="entry name" value="Periplasmic binding protein-like II"/>
    <property type="match status" value="1"/>
</dbReference>
<sequence length="457" mass="53283">MSVSPGRKEGINGSVLGGYNLGINKYIDDERRKAALTVLEYFISVEFQKEVIVKQLHLYTALSKLYDDPDNCKNMNCNIMKEAQFFLRPGSTMRDYEYFSKKAIKYFYDFMDGEKSSYETLRDIEDIIHVYSLTLSSSIGLIVAIILFIMLGIVIISTFFIFIPSLKKHYFVFMSTDMWFIYAIGSIFMLASDSEYFYIPTVKKCYVRHIFNEIGHGLVFSSLICRLAMNFPKINIVSEWIKKNKYIFILLLNLLHIISSIIIPLINTFNIRDVNFDKDDDNFKLCDYENIVGKVITYTQYDYNLILYLVTCFLIFIEWNISVTYNDLRHFTVVMITDGINETVLIVLNNLDIHNYLIFNLIHIIISALFILMNHIYIFIVRVIIIHINETHVNEEKMMSGLIQNIRYSGSYSFSKDKDKDKVSVMSESSASKKSSRVSRTYKSNLLNYHYTSSHIV</sequence>
<comment type="subcellular location">
    <subcellularLocation>
        <location evidence="1">Membrane</location>
        <topology evidence="1">Multi-pass membrane protein</topology>
    </subcellularLocation>
</comment>
<dbReference type="Gene3D" id="3.40.190.10">
    <property type="entry name" value="Periplasmic binding protein-like II"/>
    <property type="match status" value="1"/>
</dbReference>
<dbReference type="EMBL" id="MCFG01000157">
    <property type="protein sequence ID" value="ORX80035.1"/>
    <property type="molecule type" value="Genomic_DNA"/>
</dbReference>
<dbReference type="InterPro" id="IPR017978">
    <property type="entry name" value="GPCR_3_C"/>
</dbReference>
<keyword evidence="8" id="KW-1185">Reference proteome</keyword>
<evidence type="ECO:0000256" key="1">
    <source>
        <dbReference type="ARBA" id="ARBA00004141"/>
    </source>
</evidence>
<accession>A0A1Y1X2Z7</accession>
<keyword evidence="4 5" id="KW-0472">Membrane</keyword>
<keyword evidence="3 5" id="KW-1133">Transmembrane helix</keyword>